<organism evidence="1 2">
    <name type="scientific">Candidatus Methanomarinus sp</name>
    <dbReference type="NCBI Taxonomy" id="3386244"/>
    <lineage>
        <taxon>Archaea</taxon>
        <taxon>Methanobacteriati</taxon>
        <taxon>Methanobacteriota</taxon>
        <taxon>Stenosarchaea group</taxon>
        <taxon>Methanomicrobia</taxon>
        <taxon>Methanosarcinales</taxon>
        <taxon>ANME-2 cluster</taxon>
        <taxon>Candidatus Methanocomedenaceae</taxon>
        <taxon>Candidatus Methanomarinus</taxon>
    </lineage>
</organism>
<gene>
    <name evidence="1" type="ORF">C5S46_00315</name>
</gene>
<dbReference type="EMBL" id="QYBA01000008">
    <property type="protein sequence ID" value="TKY92495.1"/>
    <property type="molecule type" value="Genomic_DNA"/>
</dbReference>
<sequence length="240" mass="27497">MVHEIIQTYCAQCSPDEMVPHTILKEGTEPLIKCKQCGAVHIYRKQKTQSVDIRVVVSTGDRSFTHRLTLDSDKIVSTGDEFMVEDELHDQANFALITSIESGNRRVDSAKADEILTLWARSTDKVIAKISITRGWQTDTIDLEVPGDREFCVGETISRGPDVFRIKKIKIRNGRFTQNEGEPIMAKHIKRIFTDSIERIEWLNRPAPEKTKKRPFMNTNKSIIKPRGSNTWTLKTKERD</sequence>
<evidence type="ECO:0000313" key="1">
    <source>
        <dbReference type="EMBL" id="TKY92495.1"/>
    </source>
</evidence>
<protein>
    <submittedName>
        <fullName evidence="1">Uncharacterized protein</fullName>
    </submittedName>
</protein>
<proteinExistence type="predicted"/>
<reference evidence="1" key="1">
    <citation type="submission" date="2018-09" db="EMBL/GenBank/DDBJ databases">
        <title>A genomic encyclopedia of anaerobic methanotrophic archaea.</title>
        <authorList>
            <person name="Skennerton C.T."/>
            <person name="Chadwick G.L."/>
            <person name="Laso-Perez R."/>
            <person name="Leu A.O."/>
            <person name="Speth D.R."/>
            <person name="Yu H."/>
            <person name="Morgan-Lang C."/>
            <person name="Hatzenpichler R."/>
            <person name="Goudeau D."/>
            <person name="Malmstrom R."/>
            <person name="Woyke T."/>
            <person name="Hallam S."/>
            <person name="Tyson G.W."/>
            <person name="Wegener G."/>
            <person name="Boetius A."/>
            <person name="Orphan V.J."/>
        </authorList>
    </citation>
    <scope>NUCLEOTIDE SEQUENCE</scope>
    <source>
        <strain evidence="1">CONS3730D10UFb2</strain>
    </source>
</reference>
<name>A0AC61SDK8_9EURY</name>
<accession>A0AC61SDK8</accession>
<comment type="caution">
    <text evidence="1">The sequence shown here is derived from an EMBL/GenBank/DDBJ whole genome shotgun (WGS) entry which is preliminary data.</text>
</comment>
<evidence type="ECO:0000313" key="2">
    <source>
        <dbReference type="Proteomes" id="UP000315423"/>
    </source>
</evidence>
<dbReference type="Proteomes" id="UP000315423">
    <property type="component" value="Unassembled WGS sequence"/>
</dbReference>